<dbReference type="InterPro" id="IPR001498">
    <property type="entry name" value="Impact_N"/>
</dbReference>
<evidence type="ECO:0000259" key="3">
    <source>
        <dbReference type="Pfam" id="PF01205"/>
    </source>
</evidence>
<dbReference type="Pfam" id="PF01205">
    <property type="entry name" value="Impact_N"/>
    <property type="match status" value="1"/>
</dbReference>
<dbReference type="EMBL" id="LR877145">
    <property type="protein sequence ID" value="CAD2213070.1"/>
    <property type="molecule type" value="Genomic_DNA"/>
</dbReference>
<dbReference type="PANTHER" id="PTHR16301:SF25">
    <property type="entry name" value="PROTEIN IMPACT"/>
    <property type="match status" value="1"/>
</dbReference>
<dbReference type="GO" id="GO:0005737">
    <property type="term" value="C:cytoplasm"/>
    <property type="evidence" value="ECO:0007669"/>
    <property type="project" value="TreeGrafter"/>
</dbReference>
<dbReference type="GO" id="GO:0140469">
    <property type="term" value="P:GCN2-mediated signaling"/>
    <property type="evidence" value="ECO:0007669"/>
    <property type="project" value="TreeGrafter"/>
</dbReference>
<organism evidence="4 5">
    <name type="scientific">Angomonas deanei</name>
    <dbReference type="NCBI Taxonomy" id="59799"/>
    <lineage>
        <taxon>Eukaryota</taxon>
        <taxon>Discoba</taxon>
        <taxon>Euglenozoa</taxon>
        <taxon>Kinetoplastea</taxon>
        <taxon>Metakinetoplastina</taxon>
        <taxon>Trypanosomatida</taxon>
        <taxon>Trypanosomatidae</taxon>
        <taxon>Strigomonadinae</taxon>
        <taxon>Angomonas</taxon>
    </lineage>
</organism>
<evidence type="ECO:0000256" key="2">
    <source>
        <dbReference type="SAM" id="Coils"/>
    </source>
</evidence>
<protein>
    <submittedName>
        <fullName evidence="4">Uncharacterized protein family UPF0029, putative</fullName>
    </submittedName>
</protein>
<reference evidence="4 5" key="1">
    <citation type="submission" date="2020-08" db="EMBL/GenBank/DDBJ databases">
        <authorList>
            <person name="Newling K."/>
            <person name="Davey J."/>
            <person name="Forrester S."/>
        </authorList>
    </citation>
    <scope>NUCLEOTIDE SEQUENCE [LARGE SCALE GENOMIC DNA]</scope>
    <source>
        <strain evidence="5">Crithidia deanei Carvalho (ATCC PRA-265)</strain>
    </source>
</reference>
<sequence length="183" mass="20852">MLAQQIAEELEEMKGLENLEKQAQEEALQEAINEEVEQARETSLQIWSGEVITDRKSRFLAHIAEISSVEEVMEAVAYVRSKRHISSAAHPAIYAYRFRDANGVLHQDADDDGEGGASIKMMFLLDQMDIDGYVVTVTRWWGGILLGPDRFKHIMMVTKDILLTIPDHPRKDKNKSKNNKKKN</sequence>
<accession>A0A7G2C024</accession>
<dbReference type="PANTHER" id="PTHR16301">
    <property type="entry name" value="IMPACT-RELATED"/>
    <property type="match status" value="1"/>
</dbReference>
<evidence type="ECO:0000313" key="5">
    <source>
        <dbReference type="Proteomes" id="UP000515908"/>
    </source>
</evidence>
<dbReference type="Proteomes" id="UP000515908">
    <property type="component" value="Chromosome 01"/>
</dbReference>
<dbReference type="VEuPathDB" id="TriTrypDB:ADEAN_000050600"/>
<keyword evidence="5" id="KW-1185">Reference proteome</keyword>
<feature type="domain" description="Impact N-terminal" evidence="3">
    <location>
        <begin position="55"/>
        <end position="162"/>
    </location>
</feature>
<name>A0A7G2C024_9TRYP</name>
<dbReference type="SUPFAM" id="SSF54211">
    <property type="entry name" value="Ribosomal protein S5 domain 2-like"/>
    <property type="match status" value="1"/>
</dbReference>
<evidence type="ECO:0000313" key="4">
    <source>
        <dbReference type="EMBL" id="CAD2213070.1"/>
    </source>
</evidence>
<evidence type="ECO:0000256" key="1">
    <source>
        <dbReference type="ARBA" id="ARBA00007665"/>
    </source>
</evidence>
<dbReference type="InterPro" id="IPR020568">
    <property type="entry name" value="Ribosomal_Su5_D2-typ_SF"/>
</dbReference>
<feature type="coiled-coil region" evidence="2">
    <location>
        <begin position="6"/>
        <end position="42"/>
    </location>
</feature>
<proteinExistence type="inferred from homology"/>
<dbReference type="GO" id="GO:0006446">
    <property type="term" value="P:regulation of translational initiation"/>
    <property type="evidence" value="ECO:0007669"/>
    <property type="project" value="TreeGrafter"/>
</dbReference>
<dbReference type="Gene3D" id="3.30.230.30">
    <property type="entry name" value="Impact, N-terminal domain"/>
    <property type="match status" value="1"/>
</dbReference>
<dbReference type="OrthoDB" id="69641at2759"/>
<keyword evidence="2" id="KW-0175">Coiled coil</keyword>
<comment type="similarity">
    <text evidence="1">Belongs to the IMPACT family.</text>
</comment>
<gene>
    <name evidence="4" type="ORF">ADEAN_000050600</name>
</gene>
<dbReference type="AlphaFoldDB" id="A0A7G2C024"/>
<dbReference type="InterPro" id="IPR023582">
    <property type="entry name" value="Impact"/>
</dbReference>
<dbReference type="InterPro" id="IPR036956">
    <property type="entry name" value="Impact_N_sf"/>
</dbReference>